<keyword evidence="8" id="KW-0808">Transferase</keyword>
<evidence type="ECO:0000256" key="11">
    <source>
        <dbReference type="ARBA" id="ARBA00022741"/>
    </source>
</evidence>
<dbReference type="InterPro" id="IPR058923">
    <property type="entry name" value="RCC1-like_dom"/>
</dbReference>
<dbReference type="GO" id="GO:0005524">
    <property type="term" value="F:ATP binding"/>
    <property type="evidence" value="ECO:0007669"/>
    <property type="project" value="UniProtKB-UniRule"/>
</dbReference>
<evidence type="ECO:0000313" key="19">
    <source>
        <dbReference type="Proteomes" id="UP000475862"/>
    </source>
</evidence>
<evidence type="ECO:0000256" key="16">
    <source>
        <dbReference type="PROSITE-ProRule" id="PRU10141"/>
    </source>
</evidence>
<evidence type="ECO:0000256" key="13">
    <source>
        <dbReference type="ARBA" id="ARBA00022840"/>
    </source>
</evidence>
<keyword evidence="13 16" id="KW-0067">ATP-binding</keyword>
<evidence type="ECO:0000256" key="14">
    <source>
        <dbReference type="ARBA" id="ARBA00022842"/>
    </source>
</evidence>
<dbReference type="AlphaFoldDB" id="A0A6G0THC0"/>
<dbReference type="EMBL" id="VYZN01000037">
    <property type="protein sequence ID" value="KAE9532943.1"/>
    <property type="molecule type" value="Genomic_DNA"/>
</dbReference>
<dbReference type="GO" id="GO:0005737">
    <property type="term" value="C:cytoplasm"/>
    <property type="evidence" value="ECO:0007669"/>
    <property type="project" value="UniProtKB-SubCell"/>
</dbReference>
<dbReference type="CDD" id="cd08215">
    <property type="entry name" value="STKc_Nek"/>
    <property type="match status" value="1"/>
</dbReference>
<keyword evidence="10" id="KW-0677">Repeat</keyword>
<dbReference type="OrthoDB" id="248923at2759"/>
<evidence type="ECO:0000256" key="8">
    <source>
        <dbReference type="ARBA" id="ARBA00022679"/>
    </source>
</evidence>
<evidence type="ECO:0000256" key="6">
    <source>
        <dbReference type="ARBA" id="ARBA00022527"/>
    </source>
</evidence>
<evidence type="ECO:0000256" key="10">
    <source>
        <dbReference type="ARBA" id="ARBA00022737"/>
    </source>
</evidence>
<keyword evidence="11 16" id="KW-0547">Nucleotide-binding</keyword>
<dbReference type="PROSITE" id="PS00107">
    <property type="entry name" value="PROTEIN_KINASE_ATP"/>
    <property type="match status" value="1"/>
</dbReference>
<keyword evidence="19" id="KW-1185">Reference proteome</keyword>
<evidence type="ECO:0000256" key="7">
    <source>
        <dbReference type="ARBA" id="ARBA00022553"/>
    </source>
</evidence>
<comment type="cofactor">
    <cofactor evidence="1">
        <name>Mg(2+)</name>
        <dbReference type="ChEBI" id="CHEBI:18420"/>
    </cofactor>
</comment>
<keyword evidence="6" id="KW-0723">Serine/threonine-protein kinase</keyword>
<feature type="repeat" description="RCC1" evidence="15">
    <location>
        <begin position="496"/>
        <end position="548"/>
    </location>
</feature>
<evidence type="ECO:0000256" key="15">
    <source>
        <dbReference type="PROSITE-ProRule" id="PRU00235"/>
    </source>
</evidence>
<comment type="caution">
    <text evidence="18">The sequence shown here is derived from an EMBL/GenBank/DDBJ whole genome shotgun (WGS) entry which is preliminary data.</text>
</comment>
<feature type="repeat" description="RCC1" evidence="15">
    <location>
        <begin position="549"/>
        <end position="595"/>
    </location>
</feature>
<evidence type="ECO:0000313" key="18">
    <source>
        <dbReference type="EMBL" id="KAE9532943.1"/>
    </source>
</evidence>
<dbReference type="Gene3D" id="3.30.200.20">
    <property type="entry name" value="Phosphorylase Kinase, domain 1"/>
    <property type="match status" value="1"/>
</dbReference>
<dbReference type="FunFam" id="3.30.200.20:FF:000097">
    <property type="entry name" value="Probable serine/threonine-protein kinase nek1"/>
    <property type="match status" value="1"/>
</dbReference>
<feature type="domain" description="Protein kinase" evidence="17">
    <location>
        <begin position="176"/>
        <end position="431"/>
    </location>
</feature>
<dbReference type="InterPro" id="IPR009091">
    <property type="entry name" value="RCC1/BLIP-II"/>
</dbReference>
<sequence>MDYNLYYGVKSNRLLIVSNRAPEFTTAVKNTLPGVFVVRYNYDTSSLDDIISKIDDKMQHRKVKSIAILMHSDETQFYICSTNEKVLNGDSLIDDPDINYFLKSLSDYCHRGSSRLDFFNSRLASNCVKYQLCLALRQLTQCDVGIWPDLMGEEYNGELYFNSSDIRPTKTALDGYQRIRTVGKGAFGVATLYRNTNKNNLVVIKQINMLDMTAQERQLALNEAKVLSLLNHPYIISYYGSFEMDGVLMIEMEYADGGTLAEYLIGRNTNLLPERQILEMFLQMSEAIQCIHQRNILHRDLKTTNVFLTKQRKVKLGDFGISKIMTTKLQALTVVGTPYYISPEMCEGKQYDQKSDIWALGCILYEMTSLQRTFDASNLPALIHFITKENFTPIPLCYSLNLKKLVNDLLQKDPLRRPDANYLVEILPDFIDFITDSNWIQESSELELSNEDLLNRSVVYQFSSPTNLTPVQLPFRIQIVQLAVSQTHFVALTSDYSIFTWGEDKHGQLGHGEETPWKNDPQCVVSLLDKHITQVGAGQHFSVFVSSTGLVMTTGDGKYGALGHGDWNSVSRPKLIVDVVKISCGNYHLAVLTNEGQLYTWGRGNYGQLGLGNLQDWQFKEVPFESLFTKIKFLEGLQVIYVCFGECHGAAITTQGHAVIWGSNIYSQRGKLHVSQNKPNLLQLPGYSKAQIIDCGPTYTLIGTDDNAVVFCGTRFSMDTKALTQMTSMFTSEVIARPKVILGLYATDEQIDKGQLLVLNSLQAVGHSLMITVDTFLRINS</sequence>
<dbReference type="SUPFAM" id="SSF50985">
    <property type="entry name" value="RCC1/BLIP-II"/>
    <property type="match status" value="1"/>
</dbReference>
<protein>
    <recommendedName>
        <fullName evidence="4">non-specific serine/threonine protein kinase</fullName>
        <ecNumber evidence="4">2.7.11.1</ecNumber>
    </recommendedName>
</protein>
<evidence type="ECO:0000259" key="17">
    <source>
        <dbReference type="PROSITE" id="PS50011"/>
    </source>
</evidence>
<evidence type="ECO:0000256" key="2">
    <source>
        <dbReference type="ARBA" id="ARBA00004496"/>
    </source>
</evidence>
<dbReference type="PROSITE" id="PS00626">
    <property type="entry name" value="RCC1_2"/>
    <property type="match status" value="1"/>
</dbReference>
<dbReference type="PROSITE" id="PS00108">
    <property type="entry name" value="PROTEIN_KINASE_ST"/>
    <property type="match status" value="1"/>
</dbReference>
<dbReference type="Proteomes" id="UP000475862">
    <property type="component" value="Unassembled WGS sequence"/>
</dbReference>
<accession>A0A6G0THC0</accession>
<feature type="binding site" evidence="16">
    <location>
        <position position="205"/>
    </location>
    <ligand>
        <name>ATP</name>
        <dbReference type="ChEBI" id="CHEBI:30616"/>
    </ligand>
</feature>
<dbReference type="FunFam" id="1.10.510.10:FF:000262">
    <property type="entry name" value="Serine/threonine-protein kinase Nek8"/>
    <property type="match status" value="1"/>
</dbReference>
<proteinExistence type="inferred from homology"/>
<keyword evidence="5" id="KW-0963">Cytoplasm</keyword>
<name>A0A6G0THC0_APHGL</name>
<reference evidence="18 19" key="1">
    <citation type="submission" date="2019-08" db="EMBL/GenBank/DDBJ databases">
        <title>The genome of the soybean aphid Biotype 1, its phylome, world population structure and adaptation to the North American continent.</title>
        <authorList>
            <person name="Giordano R."/>
            <person name="Donthu R.K."/>
            <person name="Hernandez A.G."/>
            <person name="Wright C.L."/>
            <person name="Zimin A.V."/>
        </authorList>
    </citation>
    <scope>NUCLEOTIDE SEQUENCE [LARGE SCALE GENOMIC DNA]</scope>
    <source>
        <tissue evidence="18">Whole aphids</tissue>
    </source>
</reference>
<keyword evidence="14" id="KW-0460">Magnesium</keyword>
<dbReference type="InterPro" id="IPR000719">
    <property type="entry name" value="Prot_kinase_dom"/>
</dbReference>
<comment type="subcellular location">
    <subcellularLocation>
        <location evidence="2">Cytoplasm</location>
    </subcellularLocation>
</comment>
<dbReference type="Pfam" id="PF25390">
    <property type="entry name" value="WD40_RLD"/>
    <property type="match status" value="1"/>
</dbReference>
<dbReference type="Pfam" id="PF00069">
    <property type="entry name" value="Pkinase"/>
    <property type="match status" value="1"/>
</dbReference>
<evidence type="ECO:0000256" key="9">
    <source>
        <dbReference type="ARBA" id="ARBA00022723"/>
    </source>
</evidence>
<dbReference type="InterPro" id="IPR051997">
    <property type="entry name" value="STK_NEK"/>
</dbReference>
<dbReference type="Gene3D" id="1.10.510.10">
    <property type="entry name" value="Transferase(Phosphotransferase) domain 1"/>
    <property type="match status" value="1"/>
</dbReference>
<evidence type="ECO:0000256" key="12">
    <source>
        <dbReference type="ARBA" id="ARBA00022777"/>
    </source>
</evidence>
<dbReference type="EC" id="2.7.11.1" evidence="4"/>
<dbReference type="SMART" id="SM00220">
    <property type="entry name" value="S_TKc"/>
    <property type="match status" value="1"/>
</dbReference>
<dbReference type="PRINTS" id="PR00633">
    <property type="entry name" value="RCCNDNSATION"/>
</dbReference>
<keyword evidence="12" id="KW-0418">Kinase</keyword>
<dbReference type="PROSITE" id="PS50011">
    <property type="entry name" value="PROTEIN_KINASE_DOM"/>
    <property type="match status" value="1"/>
</dbReference>
<keyword evidence="7" id="KW-0597">Phosphoprotein</keyword>
<dbReference type="GO" id="GO:0046872">
    <property type="term" value="F:metal ion binding"/>
    <property type="evidence" value="ECO:0007669"/>
    <property type="project" value="UniProtKB-KW"/>
</dbReference>
<keyword evidence="9" id="KW-0479">Metal-binding</keyword>
<evidence type="ECO:0000256" key="1">
    <source>
        <dbReference type="ARBA" id="ARBA00001946"/>
    </source>
</evidence>
<dbReference type="SUPFAM" id="SSF56112">
    <property type="entry name" value="Protein kinase-like (PK-like)"/>
    <property type="match status" value="1"/>
</dbReference>
<organism evidence="18 19">
    <name type="scientific">Aphis glycines</name>
    <name type="common">Soybean aphid</name>
    <dbReference type="NCBI Taxonomy" id="307491"/>
    <lineage>
        <taxon>Eukaryota</taxon>
        <taxon>Metazoa</taxon>
        <taxon>Ecdysozoa</taxon>
        <taxon>Arthropoda</taxon>
        <taxon>Hexapoda</taxon>
        <taxon>Insecta</taxon>
        <taxon>Pterygota</taxon>
        <taxon>Neoptera</taxon>
        <taxon>Paraneoptera</taxon>
        <taxon>Hemiptera</taxon>
        <taxon>Sternorrhyncha</taxon>
        <taxon>Aphidomorpha</taxon>
        <taxon>Aphidoidea</taxon>
        <taxon>Aphididae</taxon>
        <taxon>Aphidini</taxon>
        <taxon>Aphis</taxon>
        <taxon>Aphis</taxon>
    </lineage>
</organism>
<dbReference type="Gene3D" id="2.130.10.30">
    <property type="entry name" value="Regulator of chromosome condensation 1/beta-lactamase-inhibitor protein II"/>
    <property type="match status" value="1"/>
</dbReference>
<dbReference type="GO" id="GO:0004674">
    <property type="term" value="F:protein serine/threonine kinase activity"/>
    <property type="evidence" value="ECO:0007669"/>
    <property type="project" value="UniProtKB-KW"/>
</dbReference>
<feature type="repeat" description="RCC1" evidence="15">
    <location>
        <begin position="596"/>
        <end position="655"/>
    </location>
</feature>
<dbReference type="InterPro" id="IPR017441">
    <property type="entry name" value="Protein_kinase_ATP_BS"/>
</dbReference>
<dbReference type="PROSITE" id="PS50012">
    <property type="entry name" value="RCC1_3"/>
    <property type="match status" value="3"/>
</dbReference>
<dbReference type="InterPro" id="IPR011009">
    <property type="entry name" value="Kinase-like_dom_sf"/>
</dbReference>
<evidence type="ECO:0000256" key="4">
    <source>
        <dbReference type="ARBA" id="ARBA00012513"/>
    </source>
</evidence>
<comment type="similarity">
    <text evidence="3">Belongs to the protein kinase superfamily. NEK Ser/Thr protein kinase family. NIMA subfamily.</text>
</comment>
<dbReference type="InterPro" id="IPR000408">
    <property type="entry name" value="Reg_chr_condens"/>
</dbReference>
<gene>
    <name evidence="18" type="ORF">AGLY_009371</name>
</gene>
<evidence type="ECO:0000256" key="3">
    <source>
        <dbReference type="ARBA" id="ARBA00010886"/>
    </source>
</evidence>
<dbReference type="PANTHER" id="PTHR44535">
    <property type="entry name" value="PROTEIN CBG16200"/>
    <property type="match status" value="1"/>
</dbReference>
<evidence type="ECO:0000256" key="5">
    <source>
        <dbReference type="ARBA" id="ARBA00022490"/>
    </source>
</evidence>
<dbReference type="InterPro" id="IPR008271">
    <property type="entry name" value="Ser/Thr_kinase_AS"/>
</dbReference>
<dbReference type="PANTHER" id="PTHR44535:SF5">
    <property type="entry name" value="PROTEIN KINASE DOMAIN-CONTAINING PROTEIN"/>
    <property type="match status" value="1"/>
</dbReference>